<sequence>MHGSRSLLPELVLAWARRAEPSRPAHAYIIRLLSNSKKQLLLLSNQPAYISQATSKRPNAPKNGAEKKRNIQRQMRRHDSRRKRKATNWLISYSRKRCYIIAYMSHTEYVE</sequence>
<keyword evidence="3" id="KW-1185">Reference proteome</keyword>
<dbReference type="RefSeq" id="XP_047606820.1">
    <property type="nucleotide sequence ID" value="XM_047751346.1"/>
</dbReference>
<dbReference type="AlphaFoldDB" id="A0A080WVY7"/>
<dbReference type="EMBL" id="GG700654">
    <property type="protein sequence ID" value="KFL62218.1"/>
    <property type="molecule type" value="Genomic_DNA"/>
</dbReference>
<proteinExistence type="predicted"/>
<dbReference type="VEuPathDB" id="FungiDB:TERG_12383"/>
<dbReference type="HOGENOM" id="CLU_2160214_0_0_1"/>
<dbReference type="Proteomes" id="UP000008864">
    <property type="component" value="Unassembled WGS sequence"/>
</dbReference>
<dbReference type="InParanoid" id="A0A080WVY7"/>
<protein>
    <submittedName>
        <fullName evidence="2">Uncharacterized protein</fullName>
    </submittedName>
</protein>
<dbReference type="GeneID" id="71777591"/>
<feature type="region of interest" description="Disordered" evidence="1">
    <location>
        <begin position="52"/>
        <end position="84"/>
    </location>
</feature>
<evidence type="ECO:0000313" key="2">
    <source>
        <dbReference type="EMBL" id="KFL62218.1"/>
    </source>
</evidence>
<accession>A0A080WVY7</accession>
<reference evidence="3" key="1">
    <citation type="journal article" date="2012" name="MBio">
        <title>Comparative genome analysis of Trichophyton rubrum and related dermatophytes reveals candidate genes involved in infection.</title>
        <authorList>
            <person name="Martinez D.A."/>
            <person name="Oliver B.G."/>
            <person name="Graeser Y."/>
            <person name="Goldberg J.M."/>
            <person name="Li W."/>
            <person name="Martinez-Rossi N.M."/>
            <person name="Monod M."/>
            <person name="Shelest E."/>
            <person name="Barton R.C."/>
            <person name="Birch E."/>
            <person name="Brakhage A.A."/>
            <person name="Chen Z."/>
            <person name="Gurr S.J."/>
            <person name="Heiman D."/>
            <person name="Heitman J."/>
            <person name="Kosti I."/>
            <person name="Rossi A."/>
            <person name="Saif S."/>
            <person name="Samalova M."/>
            <person name="Saunders C.W."/>
            <person name="Shea T."/>
            <person name="Summerbell R.C."/>
            <person name="Xu J."/>
            <person name="Young S."/>
            <person name="Zeng Q."/>
            <person name="Birren B.W."/>
            <person name="Cuomo C.A."/>
            <person name="White T.C."/>
        </authorList>
    </citation>
    <scope>NUCLEOTIDE SEQUENCE [LARGE SCALE GENOMIC DNA]</scope>
    <source>
        <strain evidence="3">ATCC MYA-4607 / CBS 118892</strain>
    </source>
</reference>
<gene>
    <name evidence="2" type="ORF">TERG_12383</name>
</gene>
<feature type="compositionally biased region" description="Basic residues" evidence="1">
    <location>
        <begin position="70"/>
        <end position="84"/>
    </location>
</feature>
<name>A0A080WVY7_TRIRC</name>
<evidence type="ECO:0000313" key="3">
    <source>
        <dbReference type="Proteomes" id="UP000008864"/>
    </source>
</evidence>
<organism evidence="2 3">
    <name type="scientific">Trichophyton rubrum (strain ATCC MYA-4607 / CBS 118892)</name>
    <name type="common">Athlete's foot fungus</name>
    <dbReference type="NCBI Taxonomy" id="559305"/>
    <lineage>
        <taxon>Eukaryota</taxon>
        <taxon>Fungi</taxon>
        <taxon>Dikarya</taxon>
        <taxon>Ascomycota</taxon>
        <taxon>Pezizomycotina</taxon>
        <taxon>Eurotiomycetes</taxon>
        <taxon>Eurotiomycetidae</taxon>
        <taxon>Onygenales</taxon>
        <taxon>Arthrodermataceae</taxon>
        <taxon>Trichophyton</taxon>
    </lineage>
</organism>
<evidence type="ECO:0000256" key="1">
    <source>
        <dbReference type="SAM" id="MobiDB-lite"/>
    </source>
</evidence>